<evidence type="ECO:0000313" key="4">
    <source>
        <dbReference type="Proteomes" id="UP000214365"/>
    </source>
</evidence>
<dbReference type="GO" id="GO:0000500">
    <property type="term" value="C:RNA polymerase I upstream activating factor complex"/>
    <property type="evidence" value="ECO:0007669"/>
    <property type="project" value="InterPro"/>
</dbReference>
<dbReference type="GO" id="GO:0001181">
    <property type="term" value="F:RNA polymerase I general transcription initiation factor activity"/>
    <property type="evidence" value="ECO:0007669"/>
    <property type="project" value="TreeGrafter"/>
</dbReference>
<dbReference type="PANTHER" id="PTHR28079">
    <property type="entry name" value="RNA POLYMERASE I-SPECIFIC TRANSCRIPTION INITIATION FACTOR RRN5"/>
    <property type="match status" value="1"/>
</dbReference>
<proteinExistence type="predicted"/>
<dbReference type="GeneID" id="31002824"/>
<dbReference type="RefSeq" id="XP_020121855.1">
    <property type="nucleotide sequence ID" value="XM_020265180.1"/>
</dbReference>
<evidence type="ECO:0000313" key="3">
    <source>
        <dbReference type="EMBL" id="OKL61734.1"/>
    </source>
</evidence>
<feature type="region of interest" description="Disordered" evidence="2">
    <location>
        <begin position="439"/>
        <end position="520"/>
    </location>
</feature>
<dbReference type="STRING" id="1441469.A0A225ATP3"/>
<name>A0A225ATP3_TALAT</name>
<dbReference type="PANTHER" id="PTHR28079:SF1">
    <property type="entry name" value="RNA POLYMERASE I-SPECIFIC TRANSCRIPTION INITIATION FACTOR RRN5"/>
    <property type="match status" value="1"/>
</dbReference>
<gene>
    <name evidence="3" type="ORF">UA08_03069</name>
</gene>
<accession>A0A225ATP3</accession>
<dbReference type="EMBL" id="LFMY01000003">
    <property type="protein sequence ID" value="OKL61734.1"/>
    <property type="molecule type" value="Genomic_DNA"/>
</dbReference>
<feature type="coiled-coil region" evidence="1">
    <location>
        <begin position="197"/>
        <end position="258"/>
    </location>
</feature>
<protein>
    <recommendedName>
        <fullName evidence="5">Myb-like domain-containing protein</fullName>
    </recommendedName>
</protein>
<dbReference type="GO" id="GO:0042790">
    <property type="term" value="P:nucleolar large rRNA transcription by RNA polymerase I"/>
    <property type="evidence" value="ECO:0007669"/>
    <property type="project" value="InterPro"/>
</dbReference>
<evidence type="ECO:0008006" key="5">
    <source>
        <dbReference type="Google" id="ProtNLM"/>
    </source>
</evidence>
<dbReference type="Proteomes" id="UP000214365">
    <property type="component" value="Unassembled WGS sequence"/>
</dbReference>
<dbReference type="AlphaFoldDB" id="A0A225ATP3"/>
<keyword evidence="4" id="KW-1185">Reference proteome</keyword>
<feature type="compositionally biased region" description="Polar residues" evidence="2">
    <location>
        <begin position="26"/>
        <end position="39"/>
    </location>
</feature>
<dbReference type="OrthoDB" id="2240312at2759"/>
<dbReference type="GO" id="GO:0006361">
    <property type="term" value="P:transcription initiation at RNA polymerase I promoter"/>
    <property type="evidence" value="ECO:0007669"/>
    <property type="project" value="TreeGrafter"/>
</dbReference>
<comment type="caution">
    <text evidence="3">The sequence shown here is derived from an EMBL/GenBank/DDBJ whole genome shotgun (WGS) entry which is preliminary data.</text>
</comment>
<feature type="compositionally biased region" description="Basic and acidic residues" evidence="2">
    <location>
        <begin position="86"/>
        <end position="95"/>
    </location>
</feature>
<evidence type="ECO:0000256" key="1">
    <source>
        <dbReference type="SAM" id="Coils"/>
    </source>
</evidence>
<feature type="compositionally biased region" description="Basic and acidic residues" evidence="2">
    <location>
        <begin position="52"/>
        <end position="61"/>
    </location>
</feature>
<feature type="compositionally biased region" description="Low complexity" evidence="2">
    <location>
        <begin position="506"/>
        <end position="519"/>
    </location>
</feature>
<evidence type="ECO:0000256" key="2">
    <source>
        <dbReference type="SAM" id="MobiDB-lite"/>
    </source>
</evidence>
<feature type="region of interest" description="Disordered" evidence="2">
    <location>
        <begin position="611"/>
        <end position="631"/>
    </location>
</feature>
<keyword evidence="1" id="KW-0175">Coiled coil</keyword>
<sequence>MSTSAEDETLPDKRENILGSPESIPILSSSKPWRNSQSFVIGKEFQSGAPRVPEEKGHGINESEDEVNEIAGETSESENGASKLGSSRERPKGDLDSWVRRNERHYFWKASLESYRSLLDQKERSSDACKPNTVTEDDSTVSTKIGLVEWTRGEESRLFAAVSRRGKSRTYEIAQDLGSKSKLEVLEYIQLLEDAAKDEILQRMQTSEEKEEKKQQQPPLAMAIPAAVDVNEELEKALDIIAEHISILEQRMDDLEGKKIHGSDFWTIDSNVAEKIEGILESRSKTPSESQSKIFQSAGLLSIRQWIRLSERLFMNAGESQFEDNWRNVAFEGESPSLTADAFCDFYTLTRDITKRLVAKSFSVAHDRVAGSKRTTAPVVRKEDVVEAAEILHMKRNPFHFYIHLARRLRLDVADIVNKKGAQGHNEYLSYHEVEKKLSQETSSRAHAKSSTRDQKSRHIADAAGVNGLDSDEDGFQKSLTPDEEEDSEMDRDGGQLGGNREETNSSTSDDGTFFSDTSLLEDSEISELEQIEYDRKVDEYLDFFDRKSSKQAEAELRALFRENGFQFNVNTEEDASEPPPVPTKQTLREHAIIDWRTDLVYRTEWGSNGTDLRMDGQQVQNKQRKRRRIE</sequence>
<organism evidence="3 4">
    <name type="scientific">Talaromyces atroroseus</name>
    <dbReference type="NCBI Taxonomy" id="1441469"/>
    <lineage>
        <taxon>Eukaryota</taxon>
        <taxon>Fungi</taxon>
        <taxon>Dikarya</taxon>
        <taxon>Ascomycota</taxon>
        <taxon>Pezizomycotina</taxon>
        <taxon>Eurotiomycetes</taxon>
        <taxon>Eurotiomycetidae</taxon>
        <taxon>Eurotiales</taxon>
        <taxon>Trichocomaceae</taxon>
        <taxon>Talaromyces</taxon>
        <taxon>Talaromyces sect. Trachyspermi</taxon>
    </lineage>
</organism>
<dbReference type="InterPro" id="IPR039601">
    <property type="entry name" value="Rrn5"/>
</dbReference>
<feature type="compositionally biased region" description="Basic and acidic residues" evidence="2">
    <location>
        <begin position="451"/>
        <end position="461"/>
    </location>
</feature>
<dbReference type="GO" id="GO:0000182">
    <property type="term" value="F:rDNA binding"/>
    <property type="evidence" value="ECO:0007669"/>
    <property type="project" value="TreeGrafter"/>
</dbReference>
<reference evidence="3 4" key="1">
    <citation type="submission" date="2015-06" db="EMBL/GenBank/DDBJ databases">
        <title>Talaromyces atroroseus IBT 11181 draft genome.</title>
        <authorList>
            <person name="Rasmussen K.B."/>
            <person name="Rasmussen S."/>
            <person name="Petersen B."/>
            <person name="Sicheritz-Ponten T."/>
            <person name="Mortensen U.H."/>
            <person name="Thrane U."/>
        </authorList>
    </citation>
    <scope>NUCLEOTIDE SEQUENCE [LARGE SCALE GENOMIC DNA]</scope>
    <source>
        <strain evidence="3 4">IBT 11181</strain>
    </source>
</reference>
<feature type="region of interest" description="Disordered" evidence="2">
    <location>
        <begin position="1"/>
        <end position="95"/>
    </location>
</feature>